<accession>A0A392UAA5</accession>
<protein>
    <submittedName>
        <fullName evidence="2">Uncharacterized protein</fullName>
    </submittedName>
</protein>
<feature type="region of interest" description="Disordered" evidence="1">
    <location>
        <begin position="1"/>
        <end position="40"/>
    </location>
</feature>
<evidence type="ECO:0000313" key="2">
    <source>
        <dbReference type="EMBL" id="MCI69968.1"/>
    </source>
</evidence>
<feature type="non-terminal residue" evidence="2">
    <location>
        <position position="1"/>
    </location>
</feature>
<evidence type="ECO:0000313" key="3">
    <source>
        <dbReference type="Proteomes" id="UP000265520"/>
    </source>
</evidence>
<name>A0A392UAA5_9FABA</name>
<comment type="caution">
    <text evidence="2">The sequence shown here is derived from an EMBL/GenBank/DDBJ whole genome shotgun (WGS) entry which is preliminary data.</text>
</comment>
<evidence type="ECO:0000256" key="1">
    <source>
        <dbReference type="SAM" id="MobiDB-lite"/>
    </source>
</evidence>
<sequence length="40" mass="4433">ESSNSKITPFVSEICTETKEAEQEAEAAEAEEQEAEEQET</sequence>
<proteinExistence type="predicted"/>
<keyword evidence="3" id="KW-1185">Reference proteome</keyword>
<feature type="compositionally biased region" description="Acidic residues" evidence="1">
    <location>
        <begin position="23"/>
        <end position="40"/>
    </location>
</feature>
<dbReference type="AlphaFoldDB" id="A0A392UAA5"/>
<dbReference type="Proteomes" id="UP000265520">
    <property type="component" value="Unassembled WGS sequence"/>
</dbReference>
<reference evidence="2 3" key="1">
    <citation type="journal article" date="2018" name="Front. Plant Sci.">
        <title>Red Clover (Trifolium pratense) and Zigzag Clover (T. medium) - A Picture of Genomic Similarities and Differences.</title>
        <authorList>
            <person name="Dluhosova J."/>
            <person name="Istvanek J."/>
            <person name="Nedelnik J."/>
            <person name="Repkova J."/>
        </authorList>
    </citation>
    <scope>NUCLEOTIDE SEQUENCE [LARGE SCALE GENOMIC DNA]</scope>
    <source>
        <strain evidence="3">cv. 10/8</strain>
        <tissue evidence="2">Leaf</tissue>
    </source>
</reference>
<dbReference type="EMBL" id="LXQA010766187">
    <property type="protein sequence ID" value="MCI69968.1"/>
    <property type="molecule type" value="Genomic_DNA"/>
</dbReference>
<organism evidence="2 3">
    <name type="scientific">Trifolium medium</name>
    <dbReference type="NCBI Taxonomy" id="97028"/>
    <lineage>
        <taxon>Eukaryota</taxon>
        <taxon>Viridiplantae</taxon>
        <taxon>Streptophyta</taxon>
        <taxon>Embryophyta</taxon>
        <taxon>Tracheophyta</taxon>
        <taxon>Spermatophyta</taxon>
        <taxon>Magnoliopsida</taxon>
        <taxon>eudicotyledons</taxon>
        <taxon>Gunneridae</taxon>
        <taxon>Pentapetalae</taxon>
        <taxon>rosids</taxon>
        <taxon>fabids</taxon>
        <taxon>Fabales</taxon>
        <taxon>Fabaceae</taxon>
        <taxon>Papilionoideae</taxon>
        <taxon>50 kb inversion clade</taxon>
        <taxon>NPAAA clade</taxon>
        <taxon>Hologalegina</taxon>
        <taxon>IRL clade</taxon>
        <taxon>Trifolieae</taxon>
        <taxon>Trifolium</taxon>
    </lineage>
</organism>